<evidence type="ECO:0008006" key="3">
    <source>
        <dbReference type="Google" id="ProtNLM"/>
    </source>
</evidence>
<dbReference type="AlphaFoldDB" id="A0AAW9E481"/>
<proteinExistence type="predicted"/>
<reference evidence="1" key="1">
    <citation type="submission" date="2023-11" db="EMBL/GenBank/DDBJ databases">
        <title>Detection of rare carbapenemases in Enterobacterales - comparison of two colorimetric and two CIM-based carbapenemase assays.</title>
        <authorList>
            <person name="Schaffarczyk L."/>
            <person name="Noster J."/>
            <person name="Stelzer Y."/>
            <person name="Sattler J."/>
            <person name="Gatermann S."/>
            <person name="Hamprecht A."/>
        </authorList>
    </citation>
    <scope>NUCLEOTIDE SEQUENCE</scope>
    <source>
        <strain evidence="1">CIM-Cont-037</strain>
    </source>
</reference>
<name>A0AAW9E481_KLEAE</name>
<sequence>MANFIESIKLRSILPNRLSVNFIREDVADIDVDVSLSIKADLSDKDSYEEGKPVKLIFTASVKGTTSEEKKEVVSLIFSVEYVFELIDINLFSSHSDEDRIKLCTSFTYLDFRSKLSTTLGSIGMSKLKLPPNMIDLAGE</sequence>
<organism evidence="1 2">
    <name type="scientific">Klebsiella aerogenes</name>
    <name type="common">Enterobacter aerogenes</name>
    <dbReference type="NCBI Taxonomy" id="548"/>
    <lineage>
        <taxon>Bacteria</taxon>
        <taxon>Pseudomonadati</taxon>
        <taxon>Pseudomonadota</taxon>
        <taxon>Gammaproteobacteria</taxon>
        <taxon>Enterobacterales</taxon>
        <taxon>Enterobacteriaceae</taxon>
        <taxon>Klebsiella/Raoultella group</taxon>
        <taxon>Klebsiella</taxon>
    </lineage>
</organism>
<dbReference type="Proteomes" id="UP001279012">
    <property type="component" value="Unassembled WGS sequence"/>
</dbReference>
<protein>
    <recommendedName>
        <fullName evidence="3">Preprotein translocase subunit SecB</fullName>
    </recommendedName>
</protein>
<evidence type="ECO:0000313" key="2">
    <source>
        <dbReference type="Proteomes" id="UP001279012"/>
    </source>
</evidence>
<accession>A0AAW9E481</accession>
<gene>
    <name evidence="1" type="ORF">SJ059_16065</name>
</gene>
<comment type="caution">
    <text evidence="1">The sequence shown here is derived from an EMBL/GenBank/DDBJ whole genome shotgun (WGS) entry which is preliminary data.</text>
</comment>
<evidence type="ECO:0000313" key="1">
    <source>
        <dbReference type="EMBL" id="MDX7015974.1"/>
    </source>
</evidence>
<dbReference type="RefSeq" id="WP_047052301.1">
    <property type="nucleotide sequence ID" value="NZ_CAYADS010000002.1"/>
</dbReference>
<dbReference type="EMBL" id="JAWZZT010000013">
    <property type="protein sequence ID" value="MDX7015974.1"/>
    <property type="molecule type" value="Genomic_DNA"/>
</dbReference>